<evidence type="ECO:0000256" key="1">
    <source>
        <dbReference type="SAM" id="Phobius"/>
    </source>
</evidence>
<feature type="transmembrane region" description="Helical" evidence="1">
    <location>
        <begin position="63"/>
        <end position="84"/>
    </location>
</feature>
<proteinExistence type="predicted"/>
<protein>
    <submittedName>
        <fullName evidence="2">Uncharacterized protein</fullName>
    </submittedName>
</protein>
<keyword evidence="1" id="KW-0812">Transmembrane</keyword>
<keyword evidence="1" id="KW-1133">Transmembrane helix</keyword>
<reference evidence="2 3" key="1">
    <citation type="submission" date="2017-02" db="EMBL/GenBank/DDBJ databases">
        <authorList>
            <person name="Peterson S.W."/>
        </authorList>
    </citation>
    <scope>NUCLEOTIDE SEQUENCE [LARGE SCALE GENOMIC DNA]</scope>
    <source>
        <strain evidence="2 3">VKM Ac-2059</strain>
    </source>
</reference>
<feature type="transmembrane region" description="Helical" evidence="1">
    <location>
        <begin position="150"/>
        <end position="168"/>
    </location>
</feature>
<evidence type="ECO:0000313" key="2">
    <source>
        <dbReference type="EMBL" id="SKC67115.1"/>
    </source>
</evidence>
<keyword evidence="3" id="KW-1185">Reference proteome</keyword>
<dbReference type="OrthoDB" id="5125396at2"/>
<accession>A0A1T5KUI1</accession>
<dbReference type="Proteomes" id="UP000190857">
    <property type="component" value="Unassembled WGS sequence"/>
</dbReference>
<organism evidence="2 3">
    <name type="scientific">Okibacterium fritillariae</name>
    <dbReference type="NCBI Taxonomy" id="123320"/>
    <lineage>
        <taxon>Bacteria</taxon>
        <taxon>Bacillati</taxon>
        <taxon>Actinomycetota</taxon>
        <taxon>Actinomycetes</taxon>
        <taxon>Micrococcales</taxon>
        <taxon>Microbacteriaceae</taxon>
        <taxon>Okibacterium</taxon>
    </lineage>
</organism>
<keyword evidence="1" id="KW-0472">Membrane</keyword>
<evidence type="ECO:0000313" key="3">
    <source>
        <dbReference type="Proteomes" id="UP000190857"/>
    </source>
</evidence>
<sequence length="237" mass="23876">MHSRPARVARGLVAASVSTFVAALSHASAGSQAPSLVAVALCLVVASFACIALAGHRLTPWRTAAAVLVSQAVYHALFTAIPAVSGSAQSVFGMSGAHVHGQAHAAASAPLASSSATSSLSPSALTLSSADAAMGMSAGSHAHAAGHSDALMWAAHGFAALVTVAVVLHGERVFWRLFDTLRLTFLTLFRPVAAASTPLSVSVPVVVRRILAPVAPPFLSSVKHRGPPRGVSAAFAA</sequence>
<dbReference type="STRING" id="123320.SAMN06309945_2487"/>
<dbReference type="AlphaFoldDB" id="A0A1T5KUI1"/>
<dbReference type="EMBL" id="FUZP01000003">
    <property type="protein sequence ID" value="SKC67115.1"/>
    <property type="molecule type" value="Genomic_DNA"/>
</dbReference>
<feature type="transmembrane region" description="Helical" evidence="1">
    <location>
        <begin position="37"/>
        <end position="56"/>
    </location>
</feature>
<dbReference type="RefSeq" id="WP_143785485.1">
    <property type="nucleotide sequence ID" value="NZ_FUZP01000003.1"/>
</dbReference>
<name>A0A1T5KUI1_9MICO</name>
<gene>
    <name evidence="2" type="ORF">SAMN06309945_2487</name>
</gene>